<comment type="caution">
    <text evidence="1">The sequence shown here is derived from an EMBL/GenBank/DDBJ whole genome shotgun (WGS) entry which is preliminary data.</text>
</comment>
<dbReference type="EMBL" id="LAZR01013887">
    <property type="protein sequence ID" value="KKM19880.1"/>
    <property type="molecule type" value="Genomic_DNA"/>
</dbReference>
<dbReference type="AlphaFoldDB" id="A0A0F9KX15"/>
<reference evidence="1" key="1">
    <citation type="journal article" date="2015" name="Nature">
        <title>Complex archaea that bridge the gap between prokaryotes and eukaryotes.</title>
        <authorList>
            <person name="Spang A."/>
            <person name="Saw J.H."/>
            <person name="Jorgensen S.L."/>
            <person name="Zaremba-Niedzwiedzka K."/>
            <person name="Martijn J."/>
            <person name="Lind A.E."/>
            <person name="van Eijk R."/>
            <person name="Schleper C."/>
            <person name="Guy L."/>
            <person name="Ettema T.J."/>
        </authorList>
    </citation>
    <scope>NUCLEOTIDE SEQUENCE</scope>
</reference>
<evidence type="ECO:0000313" key="1">
    <source>
        <dbReference type="EMBL" id="KKM19880.1"/>
    </source>
</evidence>
<evidence type="ECO:0008006" key="2">
    <source>
        <dbReference type="Google" id="ProtNLM"/>
    </source>
</evidence>
<dbReference type="SUPFAM" id="SSF47598">
    <property type="entry name" value="Ribbon-helix-helix"/>
    <property type="match status" value="1"/>
</dbReference>
<protein>
    <recommendedName>
        <fullName evidence="2">Ribbon-helix-helix protein CopG domain-containing protein</fullName>
    </recommendedName>
</protein>
<sequence length="55" mass="6430">MKRPKKKDYNYVVRITEANQKRLTKLAKLDGRSESYIIDAALDMYLNSIRTQPLA</sequence>
<organism evidence="1">
    <name type="scientific">marine sediment metagenome</name>
    <dbReference type="NCBI Taxonomy" id="412755"/>
    <lineage>
        <taxon>unclassified sequences</taxon>
        <taxon>metagenomes</taxon>
        <taxon>ecological metagenomes</taxon>
    </lineage>
</organism>
<proteinExistence type="predicted"/>
<dbReference type="InterPro" id="IPR010985">
    <property type="entry name" value="Ribbon_hlx_hlx"/>
</dbReference>
<accession>A0A0F9KX15</accession>
<gene>
    <name evidence="1" type="ORF">LCGC14_1651180</name>
</gene>
<name>A0A0F9KX15_9ZZZZ</name>
<dbReference type="GO" id="GO:0006355">
    <property type="term" value="P:regulation of DNA-templated transcription"/>
    <property type="evidence" value="ECO:0007669"/>
    <property type="project" value="InterPro"/>
</dbReference>